<dbReference type="EMBL" id="UYSU01033921">
    <property type="protein sequence ID" value="VDL93344.1"/>
    <property type="molecule type" value="Genomic_DNA"/>
</dbReference>
<reference evidence="3" key="1">
    <citation type="submission" date="2016-06" db="UniProtKB">
        <authorList>
            <consortium name="WormBaseParasite"/>
        </authorList>
    </citation>
    <scope>IDENTIFICATION</scope>
</reference>
<dbReference type="Proteomes" id="UP000275846">
    <property type="component" value="Unassembled WGS sequence"/>
</dbReference>
<protein>
    <submittedName>
        <fullName evidence="3">Endo/exonuclease/phosphatase domain-containing protein</fullName>
    </submittedName>
</protein>
<evidence type="ECO:0000313" key="2">
    <source>
        <dbReference type="Proteomes" id="UP000275846"/>
    </source>
</evidence>
<accession>A0A183SRW1</accession>
<dbReference type="GO" id="GO:0007508">
    <property type="term" value="P:larval heart development"/>
    <property type="evidence" value="ECO:0007669"/>
    <property type="project" value="TreeGrafter"/>
</dbReference>
<dbReference type="PANTHER" id="PTHR33395:SF22">
    <property type="entry name" value="REVERSE TRANSCRIPTASE DOMAIN-CONTAINING PROTEIN"/>
    <property type="match status" value="1"/>
</dbReference>
<keyword evidence="2" id="KW-1185">Reference proteome</keyword>
<dbReference type="GO" id="GO:0031012">
    <property type="term" value="C:extracellular matrix"/>
    <property type="evidence" value="ECO:0007669"/>
    <property type="project" value="TreeGrafter"/>
</dbReference>
<organism evidence="3">
    <name type="scientific">Schistocephalus solidus</name>
    <name type="common">Tapeworm</name>
    <dbReference type="NCBI Taxonomy" id="70667"/>
    <lineage>
        <taxon>Eukaryota</taxon>
        <taxon>Metazoa</taxon>
        <taxon>Spiralia</taxon>
        <taxon>Lophotrochozoa</taxon>
        <taxon>Platyhelminthes</taxon>
        <taxon>Cestoda</taxon>
        <taxon>Eucestoda</taxon>
        <taxon>Diphyllobothriidea</taxon>
        <taxon>Diphyllobothriidae</taxon>
        <taxon>Schistocephalus</taxon>
    </lineage>
</organism>
<name>A0A183SRW1_SCHSO</name>
<dbReference type="OrthoDB" id="6263033at2759"/>
<proteinExistence type="predicted"/>
<gene>
    <name evidence="1" type="ORF">SSLN_LOCUS6959</name>
</gene>
<dbReference type="AlphaFoldDB" id="A0A183SRW1"/>
<evidence type="ECO:0000313" key="1">
    <source>
        <dbReference type="EMBL" id="VDL93344.1"/>
    </source>
</evidence>
<sequence>MLSIKGPGSSILYVRKLYRLPRRDPVADAFLLEVLEKIATWSDILIMGNFNAPQIDWSLAYAHSSDLAFDGCLLSTTLNPLLIQHITFQTRVREGQKVNFLDLVLMKSQDGIDENTRNKDSIPLLRPAEGIDLTEDGAKAGHLSEFFRSVFTKETRYDYRTDVVKVDTINETVQFIEAIVLKKLLGLKDSKSPGPDEVPARQRVGKTTLQTFFTTGGLPAN</sequence>
<dbReference type="PANTHER" id="PTHR33395">
    <property type="entry name" value="TRANSCRIPTASE, PUTATIVE-RELATED-RELATED"/>
    <property type="match status" value="1"/>
</dbReference>
<reference evidence="1 2" key="2">
    <citation type="submission" date="2018-11" db="EMBL/GenBank/DDBJ databases">
        <authorList>
            <consortium name="Pathogen Informatics"/>
        </authorList>
    </citation>
    <scope>NUCLEOTIDE SEQUENCE [LARGE SCALE GENOMIC DNA]</scope>
    <source>
        <strain evidence="1 2">NST_G2</strain>
    </source>
</reference>
<evidence type="ECO:0000313" key="3">
    <source>
        <dbReference type="WBParaSite" id="SSLN_0000717801-mRNA-1"/>
    </source>
</evidence>
<dbReference type="WBParaSite" id="SSLN_0000717801-mRNA-1">
    <property type="protein sequence ID" value="SSLN_0000717801-mRNA-1"/>
    <property type="gene ID" value="SSLN_0000717801"/>
</dbReference>
<dbReference type="GO" id="GO:0061343">
    <property type="term" value="P:cell adhesion involved in heart morphogenesis"/>
    <property type="evidence" value="ECO:0007669"/>
    <property type="project" value="TreeGrafter"/>
</dbReference>